<dbReference type="PANTHER" id="PTHR35787:SF1">
    <property type="entry name" value="GLYCEROL UPTAKE OPERON ANTITERMINATOR REGULATORY PROTEIN"/>
    <property type="match status" value="1"/>
</dbReference>
<comment type="function">
    <text evidence="1">Regulates expression of the glpD operon. In the presence of glycerol 3-phosphate (G3P) causes antitermination of transcription of glpD at the inverted repeat of the leader region to enhance its transcription. Binds and stabilizes glpD leader mRNA.</text>
</comment>
<keyword evidence="1" id="KW-0319">Glycerol metabolism</keyword>
<proteinExistence type="predicted"/>
<dbReference type="GO" id="GO:0006071">
    <property type="term" value="P:glycerol metabolic process"/>
    <property type="evidence" value="ECO:0007669"/>
    <property type="project" value="UniProtKB-UniRule"/>
</dbReference>
<dbReference type="Proteomes" id="UP000628775">
    <property type="component" value="Unassembled WGS sequence"/>
</dbReference>
<dbReference type="SUPFAM" id="SSF110391">
    <property type="entry name" value="GlpP-like"/>
    <property type="match status" value="1"/>
</dbReference>
<dbReference type="PIRSF" id="PIRSF016897">
    <property type="entry name" value="GlpP"/>
    <property type="match status" value="1"/>
</dbReference>
<accession>A0A8J2YJU1</accession>
<keyword evidence="3" id="KW-1185">Reference proteome</keyword>
<gene>
    <name evidence="2" type="primary">glpP</name>
    <name evidence="2" type="ORF">GCM10011391_29490</name>
</gene>
<dbReference type="Pfam" id="PF04309">
    <property type="entry name" value="G3P_antiterm"/>
    <property type="match status" value="1"/>
</dbReference>
<reference evidence="2" key="1">
    <citation type="journal article" date="2014" name="Int. J. Syst. Evol. Microbiol.">
        <title>Complete genome sequence of Corynebacterium casei LMG S-19264T (=DSM 44701T), isolated from a smear-ripened cheese.</title>
        <authorList>
            <consortium name="US DOE Joint Genome Institute (JGI-PGF)"/>
            <person name="Walter F."/>
            <person name="Albersmeier A."/>
            <person name="Kalinowski J."/>
            <person name="Ruckert C."/>
        </authorList>
    </citation>
    <scope>NUCLEOTIDE SEQUENCE</scope>
    <source>
        <strain evidence="2">CGMCC 1.15371</strain>
    </source>
</reference>
<dbReference type="Gene3D" id="3.20.20.70">
    <property type="entry name" value="Aldolase class I"/>
    <property type="match status" value="1"/>
</dbReference>
<dbReference type="GO" id="GO:0001072">
    <property type="term" value="F:transcription antitermination factor activity, RNA binding"/>
    <property type="evidence" value="ECO:0007669"/>
    <property type="project" value="TreeGrafter"/>
</dbReference>
<organism evidence="2 3">
    <name type="scientific">Pullulanibacillus camelliae</name>
    <dbReference type="NCBI Taxonomy" id="1707096"/>
    <lineage>
        <taxon>Bacteria</taxon>
        <taxon>Bacillati</taxon>
        <taxon>Bacillota</taxon>
        <taxon>Bacilli</taxon>
        <taxon>Bacillales</taxon>
        <taxon>Sporolactobacillaceae</taxon>
        <taxon>Pullulanibacillus</taxon>
    </lineage>
</organism>
<protein>
    <recommendedName>
        <fullName evidence="1">Glycerol uptake operon antiterminator regulatory protein</fullName>
    </recommendedName>
</protein>
<dbReference type="PANTHER" id="PTHR35787">
    <property type="entry name" value="GLYCEROL UPTAKE OPERON ANTITERMINATOR REGULATORY PROTEIN"/>
    <property type="match status" value="1"/>
</dbReference>
<sequence>MIKQQIIPAIRRFKDFEKGIKSDHEYVVLLDTHLATLKSVVKTVHNEGRKVLIHVDLIQGLKSDEQATEFLCQEIKPDGLISTRSHVLQAAKKKGVMIVQRLFMIDSGALETSYRLAEKIEPHFIEVLPGVVPELIKEVHENTGIPVIAGGLIRTPENVQNALDYGATAVTTSNPALW</sequence>
<dbReference type="AlphaFoldDB" id="A0A8J2YJU1"/>
<evidence type="ECO:0000313" key="2">
    <source>
        <dbReference type="EMBL" id="GGE48761.1"/>
    </source>
</evidence>
<keyword evidence="1" id="KW-0804">Transcription</keyword>
<evidence type="ECO:0000256" key="1">
    <source>
        <dbReference type="PIRNR" id="PIRNR016897"/>
    </source>
</evidence>
<name>A0A8J2YJU1_9BACL</name>
<keyword evidence="1" id="KW-0805">Transcription regulation</keyword>
<reference evidence="2" key="2">
    <citation type="submission" date="2020-09" db="EMBL/GenBank/DDBJ databases">
        <authorList>
            <person name="Sun Q."/>
            <person name="Zhou Y."/>
        </authorList>
    </citation>
    <scope>NUCLEOTIDE SEQUENCE</scope>
    <source>
        <strain evidence="2">CGMCC 1.15371</strain>
    </source>
</reference>
<dbReference type="GO" id="GO:0003723">
    <property type="term" value="F:RNA binding"/>
    <property type="evidence" value="ECO:0007669"/>
    <property type="project" value="UniProtKB-KW"/>
</dbReference>
<evidence type="ECO:0000313" key="3">
    <source>
        <dbReference type="Proteomes" id="UP000628775"/>
    </source>
</evidence>
<keyword evidence="1" id="KW-0694">RNA-binding</keyword>
<dbReference type="InterPro" id="IPR013785">
    <property type="entry name" value="Aldolase_TIM"/>
</dbReference>
<dbReference type="InterPro" id="IPR006699">
    <property type="entry name" value="GlpP"/>
</dbReference>
<dbReference type="EMBL" id="BMIR01000015">
    <property type="protein sequence ID" value="GGE48761.1"/>
    <property type="molecule type" value="Genomic_DNA"/>
</dbReference>
<comment type="caution">
    <text evidence="2">The sequence shown here is derived from an EMBL/GenBank/DDBJ whole genome shotgun (WGS) entry which is preliminary data.</text>
</comment>
<dbReference type="GO" id="GO:0045893">
    <property type="term" value="P:positive regulation of DNA-templated transcription"/>
    <property type="evidence" value="ECO:0007669"/>
    <property type="project" value="TreeGrafter"/>
</dbReference>